<gene>
    <name evidence="2" type="ORF">TanjilG_21880</name>
</gene>
<evidence type="ECO:0000313" key="3">
    <source>
        <dbReference type="Proteomes" id="UP000188354"/>
    </source>
</evidence>
<dbReference type="AlphaFoldDB" id="A0A1J7FN73"/>
<feature type="region of interest" description="Disordered" evidence="1">
    <location>
        <begin position="1"/>
        <end position="20"/>
    </location>
</feature>
<keyword evidence="3" id="KW-1185">Reference proteome</keyword>
<proteinExistence type="predicted"/>
<accession>A0A1J7FN73</accession>
<feature type="region of interest" description="Disordered" evidence="1">
    <location>
        <begin position="63"/>
        <end position="84"/>
    </location>
</feature>
<evidence type="ECO:0000256" key="1">
    <source>
        <dbReference type="SAM" id="MobiDB-lite"/>
    </source>
</evidence>
<dbReference type="EMBL" id="KV862296">
    <property type="protein sequence ID" value="OIV89437.1"/>
    <property type="molecule type" value="Genomic_DNA"/>
</dbReference>
<sequence>MPSSFAILGGSSPEPPRRRGHVKYYIPSPYDLHEGRIGSLEMVSLPLWWTEWVQALEGCKKKSDAGIDNGSRITPSDQCKVSEG</sequence>
<name>A0A1J7FN73_LUPAN</name>
<reference evidence="2 3" key="1">
    <citation type="journal article" date="2017" name="Plant Biotechnol. J.">
        <title>A comprehensive draft genome sequence for lupin (Lupinus angustifolius), an emerging health food: insights into plant-microbe interactions and legume evolution.</title>
        <authorList>
            <person name="Hane J.K."/>
            <person name="Ming Y."/>
            <person name="Kamphuis L.G."/>
            <person name="Nelson M.N."/>
            <person name="Garg G."/>
            <person name="Atkins C.A."/>
            <person name="Bayer P.E."/>
            <person name="Bravo A."/>
            <person name="Bringans S."/>
            <person name="Cannon S."/>
            <person name="Edwards D."/>
            <person name="Foley R."/>
            <person name="Gao L.L."/>
            <person name="Harrison M.J."/>
            <person name="Huang W."/>
            <person name="Hurgobin B."/>
            <person name="Li S."/>
            <person name="Liu C.W."/>
            <person name="McGrath A."/>
            <person name="Morahan G."/>
            <person name="Murray J."/>
            <person name="Weller J."/>
            <person name="Jian J."/>
            <person name="Singh K.B."/>
        </authorList>
    </citation>
    <scope>NUCLEOTIDE SEQUENCE [LARGE SCALE GENOMIC DNA]</scope>
    <source>
        <strain evidence="3">cv. Tanjil</strain>
        <tissue evidence="2">Whole plant</tissue>
    </source>
</reference>
<protein>
    <submittedName>
        <fullName evidence="2">Uncharacterized protein</fullName>
    </submittedName>
</protein>
<feature type="compositionally biased region" description="Polar residues" evidence="1">
    <location>
        <begin position="71"/>
        <end position="84"/>
    </location>
</feature>
<dbReference type="Gramene" id="OIV89437">
    <property type="protein sequence ID" value="OIV89437"/>
    <property type="gene ID" value="TanjilG_21880"/>
</dbReference>
<evidence type="ECO:0000313" key="2">
    <source>
        <dbReference type="EMBL" id="OIV89437.1"/>
    </source>
</evidence>
<dbReference type="Proteomes" id="UP000188354">
    <property type="component" value="Unassembled WGS sequence"/>
</dbReference>
<organism evidence="2 3">
    <name type="scientific">Lupinus angustifolius</name>
    <name type="common">Narrow-leaved blue lupine</name>
    <dbReference type="NCBI Taxonomy" id="3871"/>
    <lineage>
        <taxon>Eukaryota</taxon>
        <taxon>Viridiplantae</taxon>
        <taxon>Streptophyta</taxon>
        <taxon>Embryophyta</taxon>
        <taxon>Tracheophyta</taxon>
        <taxon>Spermatophyta</taxon>
        <taxon>Magnoliopsida</taxon>
        <taxon>eudicotyledons</taxon>
        <taxon>Gunneridae</taxon>
        <taxon>Pentapetalae</taxon>
        <taxon>rosids</taxon>
        <taxon>fabids</taxon>
        <taxon>Fabales</taxon>
        <taxon>Fabaceae</taxon>
        <taxon>Papilionoideae</taxon>
        <taxon>50 kb inversion clade</taxon>
        <taxon>genistoids sensu lato</taxon>
        <taxon>core genistoids</taxon>
        <taxon>Genisteae</taxon>
        <taxon>Lupinus</taxon>
    </lineage>
</organism>